<dbReference type="HOGENOM" id="CLU_1986895_0_0_1"/>
<protein>
    <recommendedName>
        <fullName evidence="1">Retroviral polymerase SH3-like domain-containing protein</fullName>
    </recommendedName>
</protein>
<dbReference type="Proteomes" id="UP000054538">
    <property type="component" value="Unassembled WGS sequence"/>
</dbReference>
<evidence type="ECO:0000259" key="1">
    <source>
        <dbReference type="Pfam" id="PF25597"/>
    </source>
</evidence>
<reference evidence="3" key="2">
    <citation type="submission" date="2015-01" db="EMBL/GenBank/DDBJ databases">
        <title>Evolutionary Origins and Diversification of the Mycorrhizal Mutualists.</title>
        <authorList>
            <consortium name="DOE Joint Genome Institute"/>
            <consortium name="Mycorrhizal Genomics Consortium"/>
            <person name="Kohler A."/>
            <person name="Kuo A."/>
            <person name="Nagy L.G."/>
            <person name="Floudas D."/>
            <person name="Copeland A."/>
            <person name="Barry K.W."/>
            <person name="Cichocki N."/>
            <person name="Veneault-Fourrey C."/>
            <person name="LaButti K."/>
            <person name="Lindquist E.A."/>
            <person name="Lipzen A."/>
            <person name="Lundell T."/>
            <person name="Morin E."/>
            <person name="Murat C."/>
            <person name="Riley R."/>
            <person name="Ohm R."/>
            <person name="Sun H."/>
            <person name="Tunlid A."/>
            <person name="Henrissat B."/>
            <person name="Grigoriev I.V."/>
            <person name="Hibbett D.S."/>
            <person name="Martin F."/>
        </authorList>
    </citation>
    <scope>NUCLEOTIDE SEQUENCE [LARGE SCALE GENOMIC DNA]</scope>
    <source>
        <strain evidence="3">Ve08.2h10</strain>
    </source>
</reference>
<dbReference type="Pfam" id="PF25597">
    <property type="entry name" value="SH3_retrovirus"/>
    <property type="match status" value="1"/>
</dbReference>
<accession>A0A0D0CMG7</accession>
<dbReference type="InParanoid" id="A0A0D0CMG7"/>
<evidence type="ECO:0000313" key="2">
    <source>
        <dbReference type="EMBL" id="KIK71766.1"/>
    </source>
</evidence>
<organism evidence="2 3">
    <name type="scientific">Paxillus rubicundulus Ve08.2h10</name>
    <dbReference type="NCBI Taxonomy" id="930991"/>
    <lineage>
        <taxon>Eukaryota</taxon>
        <taxon>Fungi</taxon>
        <taxon>Dikarya</taxon>
        <taxon>Basidiomycota</taxon>
        <taxon>Agaricomycotina</taxon>
        <taxon>Agaricomycetes</taxon>
        <taxon>Agaricomycetidae</taxon>
        <taxon>Boletales</taxon>
        <taxon>Paxilineae</taxon>
        <taxon>Paxillaceae</taxon>
        <taxon>Paxillus</taxon>
    </lineage>
</organism>
<feature type="domain" description="Retroviral polymerase SH3-like" evidence="1">
    <location>
        <begin position="8"/>
        <end position="63"/>
    </location>
</feature>
<keyword evidence="3" id="KW-1185">Reference proteome</keyword>
<feature type="non-terminal residue" evidence="2">
    <location>
        <position position="126"/>
    </location>
</feature>
<reference evidence="2 3" key="1">
    <citation type="submission" date="2014-04" db="EMBL/GenBank/DDBJ databases">
        <authorList>
            <consortium name="DOE Joint Genome Institute"/>
            <person name="Kuo A."/>
            <person name="Kohler A."/>
            <person name="Jargeat P."/>
            <person name="Nagy L.G."/>
            <person name="Floudas D."/>
            <person name="Copeland A."/>
            <person name="Barry K.W."/>
            <person name="Cichocki N."/>
            <person name="Veneault-Fourrey C."/>
            <person name="LaButti K."/>
            <person name="Lindquist E.A."/>
            <person name="Lipzen A."/>
            <person name="Lundell T."/>
            <person name="Morin E."/>
            <person name="Murat C."/>
            <person name="Sun H."/>
            <person name="Tunlid A."/>
            <person name="Henrissat B."/>
            <person name="Grigoriev I.V."/>
            <person name="Hibbett D.S."/>
            <person name="Martin F."/>
            <person name="Nordberg H.P."/>
            <person name="Cantor M.N."/>
            <person name="Hua S.X."/>
        </authorList>
    </citation>
    <scope>NUCLEOTIDE SEQUENCE [LARGE SCALE GENOMIC DNA]</scope>
    <source>
        <strain evidence="2 3">Ve08.2h10</strain>
    </source>
</reference>
<dbReference type="AlphaFoldDB" id="A0A0D0CMG7"/>
<dbReference type="InterPro" id="IPR057670">
    <property type="entry name" value="SH3_retrovirus"/>
</dbReference>
<evidence type="ECO:0000313" key="3">
    <source>
        <dbReference type="Proteomes" id="UP000054538"/>
    </source>
</evidence>
<name>A0A0D0CMG7_9AGAM</name>
<proteinExistence type="predicted"/>
<gene>
    <name evidence="2" type="ORF">PAXRUDRAFT_181923</name>
</gene>
<dbReference type="OrthoDB" id="1938465at2759"/>
<sequence length="126" mass="13805">VFGVWYFACIPPELQEKLGPCLFLQCSHEAIFLSCPPGVKAYGCHDKVSSIFFNSRNIIFDESFSGHAFLGDDSDNCHIPCRASQLCLSGAHSGPSLLSLPSVSPFLRFSVPPHFRLLLNIPVPVP</sequence>
<dbReference type="EMBL" id="KN831691">
    <property type="protein sequence ID" value="KIK71766.1"/>
    <property type="molecule type" value="Genomic_DNA"/>
</dbReference>